<dbReference type="Proteomes" id="UP000036367">
    <property type="component" value="Unassembled WGS sequence"/>
</dbReference>
<organism evidence="1 2">
    <name type="scientific">Rhodopirellula islandica</name>
    <dbReference type="NCBI Taxonomy" id="595434"/>
    <lineage>
        <taxon>Bacteria</taxon>
        <taxon>Pseudomonadati</taxon>
        <taxon>Planctomycetota</taxon>
        <taxon>Planctomycetia</taxon>
        <taxon>Pirellulales</taxon>
        <taxon>Pirellulaceae</taxon>
        <taxon>Rhodopirellula</taxon>
    </lineage>
</organism>
<accession>A0A0J1BJP5</accession>
<keyword evidence="2" id="KW-1185">Reference proteome</keyword>
<evidence type="ECO:0000313" key="2">
    <source>
        <dbReference type="Proteomes" id="UP000036367"/>
    </source>
</evidence>
<evidence type="ECO:0000313" key="1">
    <source>
        <dbReference type="EMBL" id="KLU06776.1"/>
    </source>
</evidence>
<sequence length="48" mass="5547">MQIDAISSSHSGIPAFRHFTIVNLHFNFFNSDKRRINTIRRKPPKPPG</sequence>
<dbReference type="STRING" id="595434.RISK_001090"/>
<name>A0A0J1BJP5_RHOIS</name>
<dbReference type="AlphaFoldDB" id="A0A0J1BJP5"/>
<proteinExistence type="predicted"/>
<reference evidence="1" key="1">
    <citation type="submission" date="2015-05" db="EMBL/GenBank/DDBJ databases">
        <title>Permanent draft genome of Rhodopirellula islandicus K833.</title>
        <authorList>
            <person name="Kizina J."/>
            <person name="Richter M."/>
            <person name="Glockner F.O."/>
            <person name="Harder J."/>
        </authorList>
    </citation>
    <scope>NUCLEOTIDE SEQUENCE [LARGE SCALE GENOMIC DNA]</scope>
    <source>
        <strain evidence="1">K833</strain>
    </source>
</reference>
<protein>
    <submittedName>
        <fullName evidence="1">Uncharacterized protein</fullName>
    </submittedName>
</protein>
<dbReference type="PATRIC" id="fig|595434.4.peg.1048"/>
<gene>
    <name evidence="1" type="ORF">RISK_001090</name>
</gene>
<comment type="caution">
    <text evidence="1">The sequence shown here is derived from an EMBL/GenBank/DDBJ whole genome shotgun (WGS) entry which is preliminary data.</text>
</comment>
<dbReference type="EMBL" id="LECT01000010">
    <property type="protein sequence ID" value="KLU06776.1"/>
    <property type="molecule type" value="Genomic_DNA"/>
</dbReference>